<evidence type="ECO:0000256" key="1">
    <source>
        <dbReference type="ARBA" id="ARBA00004496"/>
    </source>
</evidence>
<dbReference type="GO" id="GO:0043565">
    <property type="term" value="F:sequence-specific DNA binding"/>
    <property type="evidence" value="ECO:0007669"/>
    <property type="project" value="InterPro"/>
</dbReference>
<gene>
    <name evidence="14" type="ORF">EBB54_02885</name>
</gene>
<reference evidence="14" key="1">
    <citation type="submission" date="2018-10" db="EMBL/GenBank/DDBJ databases">
        <title>Schaedlerella arabinophila gen. nov. sp. nov., isolated from the mouse intestinal tract and comparative analysis with the genome of the closely related altered Schaedler flora strain ASF502.</title>
        <authorList>
            <person name="Miyake S."/>
            <person name="Soh M."/>
            <person name="Seedorf H."/>
        </authorList>
    </citation>
    <scope>NUCLEOTIDE SEQUENCE [LARGE SCALE GENOMIC DNA]</scope>
    <source>
        <strain evidence="14">DSM 106076</strain>
    </source>
</reference>
<dbReference type="GO" id="GO:0005737">
    <property type="term" value="C:cytoplasm"/>
    <property type="evidence" value="ECO:0007669"/>
    <property type="project" value="UniProtKB-SubCell"/>
</dbReference>
<dbReference type="Gene3D" id="1.10.10.60">
    <property type="entry name" value="Homeodomain-like"/>
    <property type="match status" value="2"/>
</dbReference>
<organism evidence="14 15">
    <name type="scientific">Schaedlerella arabinosiphila</name>
    <dbReference type="NCBI Taxonomy" id="2044587"/>
    <lineage>
        <taxon>Bacteria</taxon>
        <taxon>Bacillati</taxon>
        <taxon>Bacillota</taxon>
        <taxon>Clostridia</taxon>
        <taxon>Lachnospirales</taxon>
        <taxon>Lachnospiraceae</taxon>
        <taxon>Schaedlerella</taxon>
    </lineage>
</organism>
<evidence type="ECO:0000256" key="5">
    <source>
        <dbReference type="ARBA" id="ARBA00023012"/>
    </source>
</evidence>
<evidence type="ECO:0000259" key="12">
    <source>
        <dbReference type="PROSITE" id="PS01124"/>
    </source>
</evidence>
<keyword evidence="11" id="KW-0175">Coiled coil</keyword>
<feature type="modified residue" description="4-aspartylphosphate" evidence="10">
    <location>
        <position position="56"/>
    </location>
</feature>
<dbReference type="SUPFAM" id="SSF46689">
    <property type="entry name" value="Homeodomain-like"/>
    <property type="match status" value="2"/>
</dbReference>
<comment type="caution">
    <text evidence="14">The sequence shown here is derived from an EMBL/GenBank/DDBJ whole genome shotgun (WGS) entry which is preliminary data.</text>
</comment>
<dbReference type="InterPro" id="IPR011006">
    <property type="entry name" value="CheY-like_superfamily"/>
</dbReference>
<keyword evidence="5" id="KW-0902">Two-component regulatory system</keyword>
<dbReference type="InterPro" id="IPR020449">
    <property type="entry name" value="Tscrpt_reg_AraC-type_HTH"/>
</dbReference>
<feature type="domain" description="HTH araC/xylS-type" evidence="12">
    <location>
        <begin position="404"/>
        <end position="502"/>
    </location>
</feature>
<dbReference type="InterPro" id="IPR009057">
    <property type="entry name" value="Homeodomain-like_sf"/>
</dbReference>
<dbReference type="SMART" id="SM00448">
    <property type="entry name" value="REC"/>
    <property type="match status" value="1"/>
</dbReference>
<dbReference type="PROSITE" id="PS01124">
    <property type="entry name" value="HTH_ARAC_FAMILY_2"/>
    <property type="match status" value="1"/>
</dbReference>
<evidence type="ECO:0000256" key="8">
    <source>
        <dbReference type="ARBA" id="ARBA00023163"/>
    </source>
</evidence>
<keyword evidence="6" id="KW-0805">Transcription regulation</keyword>
<dbReference type="RefSeq" id="WP_125126269.1">
    <property type="nucleotide sequence ID" value="NZ_RHJS01000002.1"/>
</dbReference>
<dbReference type="AlphaFoldDB" id="A0A3R8LVX8"/>
<dbReference type="InterPro" id="IPR051552">
    <property type="entry name" value="HptR"/>
</dbReference>
<dbReference type="InterPro" id="IPR001789">
    <property type="entry name" value="Sig_transdc_resp-reg_receiver"/>
</dbReference>
<evidence type="ECO:0000313" key="15">
    <source>
        <dbReference type="Proteomes" id="UP000274920"/>
    </source>
</evidence>
<evidence type="ECO:0000256" key="3">
    <source>
        <dbReference type="ARBA" id="ARBA00022490"/>
    </source>
</evidence>
<proteinExistence type="predicted"/>
<evidence type="ECO:0000256" key="4">
    <source>
        <dbReference type="ARBA" id="ARBA00022553"/>
    </source>
</evidence>
<dbReference type="SMART" id="SM00342">
    <property type="entry name" value="HTH_ARAC"/>
    <property type="match status" value="1"/>
</dbReference>
<dbReference type="PRINTS" id="PR00032">
    <property type="entry name" value="HTHARAC"/>
</dbReference>
<dbReference type="InterPro" id="IPR041522">
    <property type="entry name" value="CdaR_GGDEF"/>
</dbReference>
<evidence type="ECO:0000259" key="13">
    <source>
        <dbReference type="PROSITE" id="PS50110"/>
    </source>
</evidence>
<evidence type="ECO:0000256" key="9">
    <source>
        <dbReference type="ARBA" id="ARBA00024867"/>
    </source>
</evidence>
<keyword evidence="15" id="KW-1185">Reference proteome</keyword>
<evidence type="ECO:0000256" key="11">
    <source>
        <dbReference type="SAM" id="Coils"/>
    </source>
</evidence>
<dbReference type="PROSITE" id="PS50110">
    <property type="entry name" value="RESPONSE_REGULATORY"/>
    <property type="match status" value="1"/>
</dbReference>
<evidence type="ECO:0000256" key="10">
    <source>
        <dbReference type="PROSITE-ProRule" id="PRU00169"/>
    </source>
</evidence>
<protein>
    <recommendedName>
        <fullName evidence="2">Stage 0 sporulation protein A homolog</fullName>
    </recommendedName>
</protein>
<evidence type="ECO:0000256" key="6">
    <source>
        <dbReference type="ARBA" id="ARBA00023015"/>
    </source>
</evidence>
<dbReference type="GO" id="GO:0000160">
    <property type="term" value="P:phosphorelay signal transduction system"/>
    <property type="evidence" value="ECO:0007669"/>
    <property type="project" value="UniProtKB-KW"/>
</dbReference>
<accession>A0A3R8LVX8</accession>
<comment type="function">
    <text evidence="9">May play the central regulatory role in sporulation. It may be an element of the effector pathway responsible for the activation of sporulation genes in response to nutritional stress. Spo0A may act in concert with spo0H (a sigma factor) to control the expression of some genes that are critical to the sporulation process.</text>
</comment>
<dbReference type="Pfam" id="PF00072">
    <property type="entry name" value="Response_reg"/>
    <property type="match status" value="1"/>
</dbReference>
<keyword evidence="4 10" id="KW-0597">Phosphoprotein</keyword>
<evidence type="ECO:0000256" key="7">
    <source>
        <dbReference type="ARBA" id="ARBA00023125"/>
    </source>
</evidence>
<keyword evidence="7" id="KW-0238">DNA-binding</keyword>
<dbReference type="CDD" id="cd17536">
    <property type="entry name" value="REC_YesN-like"/>
    <property type="match status" value="1"/>
</dbReference>
<dbReference type="Proteomes" id="UP000274920">
    <property type="component" value="Unassembled WGS sequence"/>
</dbReference>
<dbReference type="EMBL" id="RHJS01000002">
    <property type="protein sequence ID" value="RRK30439.1"/>
    <property type="molecule type" value="Genomic_DNA"/>
</dbReference>
<dbReference type="SUPFAM" id="SSF52172">
    <property type="entry name" value="CheY-like"/>
    <property type="match status" value="1"/>
</dbReference>
<sequence length="515" mass="58202">MTFKLLVVDDEAIMRKGIANFIDWDSLDCKVAGTAGNGMEAIEFIKASPVDIVITDIKMPVADGLAVAKFIYEHQPEIKVILLTGYADFEYAKTAIKYNVSAFILKPTNKKELMEAIQDAQKQIVTSRKQTSIAEEELAFLKDQLLLEMTGSAFLPSFEERLSNLGIRLDHYYVAAFQMVPLENDTAFLKSIILDGKKNACCYRYNNLIIAVYFLEGRCESVPDAVLENCREITVIARTLDSREVSVGISRYHSSASDFSYAVSEAIHALTFHFYYEKNIALFSDAPEDADYDLTAENSLDLFHFENHLHNWLFEDAGGVLHKIFNKFKSNFVNSADAKNICAQMYYICCRVLIKRENAAPPGEYLSRITQASDIFSLEHTVFELMAYTKDHFVGTAAQNKLFDHAVKFIHSHLSEPLSLEVLSDHLHISASHLSRTFKKVCGESLTEYINHVRIEKAKEYLLRQDILAYEVADLVGYHDATYFSSIFKKYTGVSPTEYRQGALKSNTPQQADGT</sequence>
<dbReference type="InterPro" id="IPR018060">
    <property type="entry name" value="HTH_AraC"/>
</dbReference>
<dbReference type="PANTHER" id="PTHR42713:SF3">
    <property type="entry name" value="TRANSCRIPTIONAL REGULATORY PROTEIN HPTR"/>
    <property type="match status" value="1"/>
</dbReference>
<feature type="coiled-coil region" evidence="11">
    <location>
        <begin position="110"/>
        <end position="137"/>
    </location>
</feature>
<dbReference type="Pfam" id="PF12833">
    <property type="entry name" value="HTH_18"/>
    <property type="match status" value="1"/>
</dbReference>
<dbReference type="GO" id="GO:0003700">
    <property type="term" value="F:DNA-binding transcription factor activity"/>
    <property type="evidence" value="ECO:0007669"/>
    <property type="project" value="InterPro"/>
</dbReference>
<evidence type="ECO:0000313" key="14">
    <source>
        <dbReference type="EMBL" id="RRK30439.1"/>
    </source>
</evidence>
<name>A0A3R8LVX8_9FIRM</name>
<keyword evidence="3" id="KW-0963">Cytoplasm</keyword>
<evidence type="ECO:0000256" key="2">
    <source>
        <dbReference type="ARBA" id="ARBA00018672"/>
    </source>
</evidence>
<dbReference type="Gene3D" id="3.40.50.2300">
    <property type="match status" value="1"/>
</dbReference>
<feature type="domain" description="Response regulatory" evidence="13">
    <location>
        <begin position="4"/>
        <end position="121"/>
    </location>
</feature>
<dbReference type="Pfam" id="PF17853">
    <property type="entry name" value="GGDEF_2"/>
    <property type="match status" value="1"/>
</dbReference>
<comment type="subcellular location">
    <subcellularLocation>
        <location evidence="1">Cytoplasm</location>
    </subcellularLocation>
</comment>
<dbReference type="PANTHER" id="PTHR42713">
    <property type="entry name" value="HISTIDINE KINASE-RELATED"/>
    <property type="match status" value="1"/>
</dbReference>
<keyword evidence="8" id="KW-0804">Transcription</keyword>